<keyword evidence="5" id="KW-1185">Reference proteome</keyword>
<protein>
    <recommendedName>
        <fullName evidence="6">Ferric-dicitrate binding protein FerR, regulates iron transport through sigma-19</fullName>
    </recommendedName>
</protein>
<dbReference type="OrthoDB" id="645173at2"/>
<dbReference type="EMBL" id="FOXH01000006">
    <property type="protein sequence ID" value="SFP84561.1"/>
    <property type="molecule type" value="Genomic_DNA"/>
</dbReference>
<sequence length="376" mass="42636">MNYQQFNKEDFISDSFFRQWVKHPDNESNLFWENFLKTNPGQADTIYQAAEIVRNISAAAANLSEKSSFVEEEDLWESIKKQAFETESETEETSAPNIWWRGWSTFAAAASVMLMLGILGWVYLNRRTSEPTQVMKELVAKTPSRYIQEFNDAEKPKLVILPDGSSVLLQKDSRLTYARKFDGEKREVYLVGEAYFEVSKNPQQPFFVYANELVTKVLGTSFNIKAYSEENDVVVTVRTGKVAVFHQADPQKEEKKNSLSLDGLVLLPHQQAVFARQELRLSKTSGETVINLPKILPVQISTFIYDAVPASEVFKELSTAYGIEIVYDEGVLKSCRLTADLSDEPLSKKIEIVCKSIEANYDIQSNRIVVSSLGCQ</sequence>
<dbReference type="Gene3D" id="3.55.50.30">
    <property type="match status" value="1"/>
</dbReference>
<dbReference type="Pfam" id="PF04773">
    <property type="entry name" value="FecR"/>
    <property type="match status" value="1"/>
</dbReference>
<dbReference type="PIRSF" id="PIRSF018266">
    <property type="entry name" value="FecR"/>
    <property type="match status" value="1"/>
</dbReference>
<gene>
    <name evidence="4" type="ORF">SAMN04515674_106125</name>
</gene>
<dbReference type="Gene3D" id="2.60.120.1440">
    <property type="match status" value="1"/>
</dbReference>
<keyword evidence="1" id="KW-0812">Transmembrane</keyword>
<dbReference type="Pfam" id="PF16344">
    <property type="entry name" value="FecR_C"/>
    <property type="match status" value="1"/>
</dbReference>
<keyword evidence="1" id="KW-0472">Membrane</keyword>
<keyword evidence="1" id="KW-1133">Transmembrane helix</keyword>
<evidence type="ECO:0000256" key="1">
    <source>
        <dbReference type="SAM" id="Phobius"/>
    </source>
</evidence>
<dbReference type="InterPro" id="IPR032508">
    <property type="entry name" value="FecR_C"/>
</dbReference>
<evidence type="ECO:0000313" key="5">
    <source>
        <dbReference type="Proteomes" id="UP000199306"/>
    </source>
</evidence>
<evidence type="ECO:0000259" key="3">
    <source>
        <dbReference type="Pfam" id="PF16344"/>
    </source>
</evidence>
<dbReference type="InterPro" id="IPR012373">
    <property type="entry name" value="Ferrdict_sens_TM"/>
</dbReference>
<dbReference type="PANTHER" id="PTHR30273:SF2">
    <property type="entry name" value="PROTEIN FECR"/>
    <property type="match status" value="1"/>
</dbReference>
<proteinExistence type="predicted"/>
<dbReference type="InterPro" id="IPR006860">
    <property type="entry name" value="FecR"/>
</dbReference>
<organism evidence="4 5">
    <name type="scientific">Pseudarcicella hirudinis</name>
    <dbReference type="NCBI Taxonomy" id="1079859"/>
    <lineage>
        <taxon>Bacteria</taxon>
        <taxon>Pseudomonadati</taxon>
        <taxon>Bacteroidota</taxon>
        <taxon>Cytophagia</taxon>
        <taxon>Cytophagales</taxon>
        <taxon>Flectobacillaceae</taxon>
        <taxon>Pseudarcicella</taxon>
    </lineage>
</organism>
<feature type="domain" description="Protein FecR C-terminal" evidence="3">
    <location>
        <begin position="303"/>
        <end position="370"/>
    </location>
</feature>
<feature type="domain" description="FecR protein" evidence="2">
    <location>
        <begin position="159"/>
        <end position="242"/>
    </location>
</feature>
<evidence type="ECO:0000259" key="2">
    <source>
        <dbReference type="Pfam" id="PF04773"/>
    </source>
</evidence>
<dbReference type="GO" id="GO:0016989">
    <property type="term" value="F:sigma factor antagonist activity"/>
    <property type="evidence" value="ECO:0007669"/>
    <property type="project" value="TreeGrafter"/>
</dbReference>
<dbReference type="RefSeq" id="WP_092017292.1">
    <property type="nucleotide sequence ID" value="NZ_FOXH01000006.1"/>
</dbReference>
<evidence type="ECO:0000313" key="4">
    <source>
        <dbReference type="EMBL" id="SFP84561.1"/>
    </source>
</evidence>
<dbReference type="STRING" id="1079859.SAMN04515674_106125"/>
<dbReference type="PANTHER" id="PTHR30273">
    <property type="entry name" value="PERIPLASMIC SIGNAL SENSOR AND SIGMA FACTOR ACTIVATOR FECR-RELATED"/>
    <property type="match status" value="1"/>
</dbReference>
<evidence type="ECO:0008006" key="6">
    <source>
        <dbReference type="Google" id="ProtNLM"/>
    </source>
</evidence>
<feature type="transmembrane region" description="Helical" evidence="1">
    <location>
        <begin position="103"/>
        <end position="124"/>
    </location>
</feature>
<dbReference type="AlphaFoldDB" id="A0A1I5TNU5"/>
<accession>A0A1I5TNU5</accession>
<reference evidence="4 5" key="1">
    <citation type="submission" date="2016-10" db="EMBL/GenBank/DDBJ databases">
        <authorList>
            <person name="de Groot N.N."/>
        </authorList>
    </citation>
    <scope>NUCLEOTIDE SEQUENCE [LARGE SCALE GENOMIC DNA]</scope>
    <source>
        <strain evidence="5">E92,LMG 26720,CCM 7988</strain>
    </source>
</reference>
<name>A0A1I5TNU5_9BACT</name>
<dbReference type="Proteomes" id="UP000199306">
    <property type="component" value="Unassembled WGS sequence"/>
</dbReference>